<dbReference type="GO" id="GO:0005524">
    <property type="term" value="F:ATP binding"/>
    <property type="evidence" value="ECO:0007669"/>
    <property type="project" value="UniProtKB-KW"/>
</dbReference>
<evidence type="ECO:0000256" key="1">
    <source>
        <dbReference type="ARBA" id="ARBA00004496"/>
    </source>
</evidence>
<keyword evidence="9" id="KW-0238">DNA-binding</keyword>
<dbReference type="AlphaFoldDB" id="A0A9X4H4B7"/>
<name>A0A9X4H4B7_9FIRM</name>
<comment type="similarity">
    <text evidence="11">Belongs to the ABC transporter superfamily. UvrA family.</text>
</comment>
<reference evidence="15" key="1">
    <citation type="submission" date="2022-02" db="EMBL/GenBank/DDBJ databases">
        <authorList>
            <person name="Leng L."/>
        </authorList>
    </citation>
    <scope>NUCLEOTIDE SEQUENCE</scope>
    <source>
        <strain evidence="15">JI</strain>
    </source>
</reference>
<comment type="subcellular location">
    <subcellularLocation>
        <location evidence="1">Cytoplasm</location>
    </subcellularLocation>
</comment>
<evidence type="ECO:0000256" key="6">
    <source>
        <dbReference type="ARBA" id="ARBA00022769"/>
    </source>
</evidence>
<dbReference type="Pfam" id="PF00005">
    <property type="entry name" value="ABC_tran"/>
    <property type="match status" value="1"/>
</dbReference>
<evidence type="ECO:0000256" key="12">
    <source>
        <dbReference type="ARBA" id="ARBA00039316"/>
    </source>
</evidence>
<evidence type="ECO:0000256" key="11">
    <source>
        <dbReference type="ARBA" id="ARBA00038000"/>
    </source>
</evidence>
<keyword evidence="7" id="KW-0067">ATP-binding</keyword>
<evidence type="ECO:0000313" key="16">
    <source>
        <dbReference type="Proteomes" id="UP001154312"/>
    </source>
</evidence>
<keyword evidence="6" id="KW-0228">DNA excision</keyword>
<dbReference type="InterPro" id="IPR027417">
    <property type="entry name" value="P-loop_NTPase"/>
</dbReference>
<evidence type="ECO:0000256" key="10">
    <source>
        <dbReference type="ARBA" id="ARBA00023204"/>
    </source>
</evidence>
<dbReference type="Gene3D" id="1.10.8.280">
    <property type="entry name" value="ABC transporter ATPase domain-like"/>
    <property type="match status" value="1"/>
</dbReference>
<dbReference type="PANTHER" id="PTHR43152">
    <property type="entry name" value="UVRABC SYSTEM PROTEIN A"/>
    <property type="match status" value="1"/>
</dbReference>
<evidence type="ECO:0000256" key="7">
    <source>
        <dbReference type="ARBA" id="ARBA00022840"/>
    </source>
</evidence>
<dbReference type="GO" id="GO:0003677">
    <property type="term" value="F:DNA binding"/>
    <property type="evidence" value="ECO:0007669"/>
    <property type="project" value="UniProtKB-KW"/>
</dbReference>
<keyword evidence="2" id="KW-0963">Cytoplasm</keyword>
<accession>A0A9X4H4B7</accession>
<protein>
    <recommendedName>
        <fullName evidence="12">UvrABC system protein A</fullName>
    </recommendedName>
    <alternativeName>
        <fullName evidence="13">Excinuclease ABC subunit A</fullName>
    </alternativeName>
</protein>
<organism evidence="15 16">
    <name type="scientific">Pelotomaculum isophthalicicum JI</name>
    <dbReference type="NCBI Taxonomy" id="947010"/>
    <lineage>
        <taxon>Bacteria</taxon>
        <taxon>Bacillati</taxon>
        <taxon>Bacillota</taxon>
        <taxon>Clostridia</taxon>
        <taxon>Eubacteriales</taxon>
        <taxon>Desulfotomaculaceae</taxon>
        <taxon>Pelotomaculum</taxon>
    </lineage>
</organism>
<keyword evidence="10" id="KW-0234">DNA repair</keyword>
<keyword evidence="4" id="KW-0547">Nucleotide-binding</keyword>
<keyword evidence="3" id="KW-0677">Repeat</keyword>
<dbReference type="Proteomes" id="UP001154312">
    <property type="component" value="Unassembled WGS sequence"/>
</dbReference>
<evidence type="ECO:0000259" key="14">
    <source>
        <dbReference type="Pfam" id="PF00005"/>
    </source>
</evidence>
<keyword evidence="8" id="KW-0267">Excision nuclease</keyword>
<evidence type="ECO:0000256" key="8">
    <source>
        <dbReference type="ARBA" id="ARBA00022881"/>
    </source>
</evidence>
<evidence type="ECO:0000256" key="4">
    <source>
        <dbReference type="ARBA" id="ARBA00022741"/>
    </source>
</evidence>
<keyword evidence="5" id="KW-0227">DNA damage</keyword>
<evidence type="ECO:0000256" key="3">
    <source>
        <dbReference type="ARBA" id="ARBA00022737"/>
    </source>
</evidence>
<evidence type="ECO:0000256" key="5">
    <source>
        <dbReference type="ARBA" id="ARBA00022763"/>
    </source>
</evidence>
<dbReference type="Gene3D" id="3.40.50.300">
    <property type="entry name" value="P-loop containing nucleotide triphosphate hydrolases"/>
    <property type="match status" value="1"/>
</dbReference>
<sequence length="239" mass="26773">MSNIIVSGAREGNLKDISLELPRDQLIVFTGLSGSGKSTLAIDVIYQECQRQYLEAIGYQGIRKPKIDFIRNVSPAVRITQTESNKNPRSTVGTLTDIYTDLRIVYEKLGVQVCPHCDEVISAAECKEEVEKADGKFKVFMYCNHCNYKMKSILFHGVESDEVKKVFPGILPPRTVVAGKFEGVFPTLWRRMSDKGGDAKQLNDYFDFDICPDCLGERLGELSRGATVGFQKHCNCSRT</sequence>
<dbReference type="GO" id="GO:0016887">
    <property type="term" value="F:ATP hydrolysis activity"/>
    <property type="evidence" value="ECO:0007669"/>
    <property type="project" value="InterPro"/>
</dbReference>
<evidence type="ECO:0000313" key="15">
    <source>
        <dbReference type="EMBL" id="MDF9407148.1"/>
    </source>
</evidence>
<dbReference type="InterPro" id="IPR003439">
    <property type="entry name" value="ABC_transporter-like_ATP-bd"/>
</dbReference>
<proteinExistence type="inferred from homology"/>
<dbReference type="GO" id="GO:0004518">
    <property type="term" value="F:nuclease activity"/>
    <property type="evidence" value="ECO:0007669"/>
    <property type="project" value="UniProtKB-KW"/>
</dbReference>
<evidence type="ECO:0000256" key="2">
    <source>
        <dbReference type="ARBA" id="ARBA00022490"/>
    </source>
</evidence>
<dbReference type="GO" id="GO:0005737">
    <property type="term" value="C:cytoplasm"/>
    <property type="evidence" value="ECO:0007669"/>
    <property type="project" value="UniProtKB-SubCell"/>
</dbReference>
<feature type="domain" description="ABC transporter" evidence="14">
    <location>
        <begin position="14"/>
        <end position="112"/>
    </location>
</feature>
<keyword evidence="16" id="KW-1185">Reference proteome</keyword>
<evidence type="ECO:0000256" key="9">
    <source>
        <dbReference type="ARBA" id="ARBA00023125"/>
    </source>
</evidence>
<gene>
    <name evidence="15" type="ORF">L7E55_02050</name>
</gene>
<dbReference type="GO" id="GO:0006281">
    <property type="term" value="P:DNA repair"/>
    <property type="evidence" value="ECO:0007669"/>
    <property type="project" value="UniProtKB-KW"/>
</dbReference>
<dbReference type="PANTHER" id="PTHR43152:SF3">
    <property type="entry name" value="UVRABC SYSTEM PROTEIN A"/>
    <property type="match status" value="1"/>
</dbReference>
<dbReference type="SUPFAM" id="SSF52540">
    <property type="entry name" value="P-loop containing nucleoside triphosphate hydrolases"/>
    <property type="match status" value="1"/>
</dbReference>
<comment type="caution">
    <text evidence="15">The sequence shown here is derived from an EMBL/GenBank/DDBJ whole genome shotgun (WGS) entry which is preliminary data.</text>
</comment>
<dbReference type="EMBL" id="JAKOAV010000002">
    <property type="protein sequence ID" value="MDF9407148.1"/>
    <property type="molecule type" value="Genomic_DNA"/>
</dbReference>
<evidence type="ECO:0000256" key="13">
    <source>
        <dbReference type="ARBA" id="ARBA00042156"/>
    </source>
</evidence>
<dbReference type="Gene3D" id="1.20.1580.10">
    <property type="entry name" value="ABC transporter ATPase like domain"/>
    <property type="match status" value="1"/>
</dbReference>
<dbReference type="RefSeq" id="WP_277442325.1">
    <property type="nucleotide sequence ID" value="NZ_JAKOAV010000002.1"/>
</dbReference>